<reference evidence="2" key="1">
    <citation type="submission" date="2022-04" db="EMBL/GenBank/DDBJ databases">
        <title>Mucilaginibacter sp. RS28 isolated from freshwater.</title>
        <authorList>
            <person name="Ko S.-R."/>
        </authorList>
    </citation>
    <scope>NUCLEOTIDE SEQUENCE</scope>
    <source>
        <strain evidence="2">RS28</strain>
    </source>
</reference>
<dbReference type="Proteomes" id="UP001139450">
    <property type="component" value="Unassembled WGS sequence"/>
</dbReference>
<feature type="compositionally biased region" description="Basic and acidic residues" evidence="1">
    <location>
        <begin position="12"/>
        <end position="23"/>
    </location>
</feature>
<evidence type="ECO:0000313" key="2">
    <source>
        <dbReference type="EMBL" id="MCJ8208898.1"/>
    </source>
</evidence>
<organism evidence="2 3">
    <name type="scientific">Mucilaginibacter straminoryzae</name>
    <dbReference type="NCBI Taxonomy" id="2932774"/>
    <lineage>
        <taxon>Bacteria</taxon>
        <taxon>Pseudomonadati</taxon>
        <taxon>Bacteroidota</taxon>
        <taxon>Sphingobacteriia</taxon>
        <taxon>Sphingobacteriales</taxon>
        <taxon>Sphingobacteriaceae</taxon>
        <taxon>Mucilaginibacter</taxon>
    </lineage>
</organism>
<dbReference type="RefSeq" id="WP_245128733.1">
    <property type="nucleotide sequence ID" value="NZ_JALJEJ010000002.1"/>
</dbReference>
<evidence type="ECO:0000313" key="3">
    <source>
        <dbReference type="Proteomes" id="UP001139450"/>
    </source>
</evidence>
<keyword evidence="3" id="KW-1185">Reference proteome</keyword>
<proteinExistence type="predicted"/>
<evidence type="ECO:0000256" key="1">
    <source>
        <dbReference type="SAM" id="MobiDB-lite"/>
    </source>
</evidence>
<name>A0A9X1X0R2_9SPHI</name>
<dbReference type="EMBL" id="JALJEJ010000002">
    <property type="protein sequence ID" value="MCJ8208898.1"/>
    <property type="molecule type" value="Genomic_DNA"/>
</dbReference>
<dbReference type="AlphaFoldDB" id="A0A9X1X0R2"/>
<feature type="compositionally biased region" description="Acidic residues" evidence="1">
    <location>
        <begin position="24"/>
        <end position="40"/>
    </location>
</feature>
<comment type="caution">
    <text evidence="2">The sequence shown here is derived from an EMBL/GenBank/DDBJ whole genome shotgun (WGS) entry which is preliminary data.</text>
</comment>
<protein>
    <submittedName>
        <fullName evidence="2">Uncharacterized protein</fullName>
    </submittedName>
</protein>
<accession>A0A9X1X0R2</accession>
<sequence length="53" mass="5901">MSKTAGVGKSPKSADPKAKKRFIDDDDDDDDFEGSYDDLDYGNLGSFDEDEDY</sequence>
<gene>
    <name evidence="2" type="ORF">MUY27_04205</name>
</gene>
<feature type="region of interest" description="Disordered" evidence="1">
    <location>
        <begin position="1"/>
        <end position="53"/>
    </location>
</feature>